<feature type="modified residue" description="4-aspartylphosphate" evidence="3">
    <location>
        <position position="66"/>
    </location>
</feature>
<dbReference type="InterPro" id="IPR000792">
    <property type="entry name" value="Tscrpt_reg_LuxR_C"/>
</dbReference>
<dbReference type="PRINTS" id="PR00038">
    <property type="entry name" value="HTHLUXR"/>
</dbReference>
<evidence type="ECO:0008006" key="8">
    <source>
        <dbReference type="Google" id="ProtNLM"/>
    </source>
</evidence>
<dbReference type="KEGG" id="noa:BKM31_42395"/>
<dbReference type="SMART" id="SM00421">
    <property type="entry name" value="HTH_LUXR"/>
    <property type="match status" value="1"/>
</dbReference>
<dbReference type="Pfam" id="PF00196">
    <property type="entry name" value="GerE"/>
    <property type="match status" value="1"/>
</dbReference>
<gene>
    <name evidence="6" type="ORF">BKM31_42395</name>
</gene>
<dbReference type="STRING" id="1909395.BKM31_42395"/>
<dbReference type="SUPFAM" id="SSF52172">
    <property type="entry name" value="CheY-like"/>
    <property type="match status" value="1"/>
</dbReference>
<evidence type="ECO:0000259" key="4">
    <source>
        <dbReference type="PROSITE" id="PS50043"/>
    </source>
</evidence>
<dbReference type="InterPro" id="IPR016032">
    <property type="entry name" value="Sig_transdc_resp-reg_C-effctor"/>
</dbReference>
<name>A0A1V0AAJ7_9ACTN</name>
<dbReference type="InterPro" id="IPR039420">
    <property type="entry name" value="WalR-like"/>
</dbReference>
<evidence type="ECO:0000259" key="5">
    <source>
        <dbReference type="PROSITE" id="PS50110"/>
    </source>
</evidence>
<dbReference type="InterPro" id="IPR058245">
    <property type="entry name" value="NreC/VraR/RcsB-like_REC"/>
</dbReference>
<accession>A0A1V0AAJ7</accession>
<evidence type="ECO:0000256" key="3">
    <source>
        <dbReference type="PROSITE-ProRule" id="PRU00169"/>
    </source>
</evidence>
<keyword evidence="2" id="KW-0238">DNA-binding</keyword>
<proteinExistence type="predicted"/>
<dbReference type="CDD" id="cd06170">
    <property type="entry name" value="LuxR_C_like"/>
    <property type="match status" value="1"/>
</dbReference>
<dbReference type="PANTHER" id="PTHR43214">
    <property type="entry name" value="TWO-COMPONENT RESPONSE REGULATOR"/>
    <property type="match status" value="1"/>
</dbReference>
<dbReference type="Proteomes" id="UP000190797">
    <property type="component" value="Chromosome"/>
</dbReference>
<keyword evidence="7" id="KW-1185">Reference proteome</keyword>
<dbReference type="GO" id="GO:0003677">
    <property type="term" value="F:DNA binding"/>
    <property type="evidence" value="ECO:0007669"/>
    <property type="project" value="UniProtKB-KW"/>
</dbReference>
<reference evidence="7" key="1">
    <citation type="journal article" date="2017" name="Med. Chem. Commun.">
        <title>Nonomuraea sp. ATCC 55076 harbours the largest actinomycete chromosome to date and the kistamicin biosynthetic gene cluster.</title>
        <authorList>
            <person name="Nazari B."/>
            <person name="Forneris C.C."/>
            <person name="Gibson M.I."/>
            <person name="Moon K."/>
            <person name="Schramma K.R."/>
            <person name="Seyedsayamdost M.R."/>
        </authorList>
    </citation>
    <scope>NUCLEOTIDE SEQUENCE [LARGE SCALE GENOMIC DNA]</scope>
    <source>
        <strain evidence="7">ATCC 55076</strain>
    </source>
</reference>
<dbReference type="GO" id="GO:0006355">
    <property type="term" value="P:regulation of DNA-templated transcription"/>
    <property type="evidence" value="ECO:0007669"/>
    <property type="project" value="InterPro"/>
</dbReference>
<evidence type="ECO:0000313" key="6">
    <source>
        <dbReference type="EMBL" id="AQZ67225.1"/>
    </source>
</evidence>
<evidence type="ECO:0000256" key="1">
    <source>
        <dbReference type="ARBA" id="ARBA00022553"/>
    </source>
</evidence>
<dbReference type="SUPFAM" id="SSF46894">
    <property type="entry name" value="C-terminal effector domain of the bipartite response regulators"/>
    <property type="match status" value="1"/>
</dbReference>
<dbReference type="AlphaFoldDB" id="A0A1V0AAJ7"/>
<sequence>MRAVDSRRRKHHYQGMIRVGIVDDHPVARHGVEHMLSAAPDIQVEASVADTALLPPHDRLDVVVHDLYLVEDRPAIDAVATLSPVVPVLVMSASRRPGDVLACVRAGARGYVTKDASALLMLAAVTTVASGGFALSPHLADALLADLAALAETPRDDSAEGAAQDDPLVPLSPREEETLRWIARGQTHGQIARRMGISKATVDSHVERIRAKLHAGNKADLTRSALRRFGDEL</sequence>
<dbReference type="PANTHER" id="PTHR43214:SF43">
    <property type="entry name" value="TWO-COMPONENT RESPONSE REGULATOR"/>
    <property type="match status" value="1"/>
</dbReference>
<protein>
    <recommendedName>
        <fullName evidence="8">DNA-binding response regulator</fullName>
    </recommendedName>
</protein>
<dbReference type="GO" id="GO:0000160">
    <property type="term" value="P:phosphorelay signal transduction system"/>
    <property type="evidence" value="ECO:0007669"/>
    <property type="project" value="InterPro"/>
</dbReference>
<dbReference type="InterPro" id="IPR001789">
    <property type="entry name" value="Sig_transdc_resp-reg_receiver"/>
</dbReference>
<dbReference type="InterPro" id="IPR011006">
    <property type="entry name" value="CheY-like_superfamily"/>
</dbReference>
<dbReference type="PROSITE" id="PS50110">
    <property type="entry name" value="RESPONSE_REGULATORY"/>
    <property type="match status" value="1"/>
</dbReference>
<feature type="domain" description="Response regulatory" evidence="5">
    <location>
        <begin position="18"/>
        <end position="129"/>
    </location>
</feature>
<dbReference type="Pfam" id="PF00072">
    <property type="entry name" value="Response_reg"/>
    <property type="match status" value="1"/>
</dbReference>
<evidence type="ECO:0000256" key="2">
    <source>
        <dbReference type="ARBA" id="ARBA00023125"/>
    </source>
</evidence>
<dbReference type="CDD" id="cd17535">
    <property type="entry name" value="REC_NarL-like"/>
    <property type="match status" value="1"/>
</dbReference>
<dbReference type="PROSITE" id="PS50043">
    <property type="entry name" value="HTH_LUXR_2"/>
    <property type="match status" value="1"/>
</dbReference>
<dbReference type="Gene3D" id="3.40.50.2300">
    <property type="match status" value="1"/>
</dbReference>
<organism evidence="6 7">
    <name type="scientific">[Actinomadura] parvosata subsp. kistnae</name>
    <dbReference type="NCBI Taxonomy" id="1909395"/>
    <lineage>
        <taxon>Bacteria</taxon>
        <taxon>Bacillati</taxon>
        <taxon>Actinomycetota</taxon>
        <taxon>Actinomycetes</taxon>
        <taxon>Streptosporangiales</taxon>
        <taxon>Streptosporangiaceae</taxon>
        <taxon>Nonomuraea</taxon>
    </lineage>
</organism>
<evidence type="ECO:0000313" key="7">
    <source>
        <dbReference type="Proteomes" id="UP000190797"/>
    </source>
</evidence>
<keyword evidence="1 3" id="KW-0597">Phosphoprotein</keyword>
<feature type="domain" description="HTH luxR-type" evidence="4">
    <location>
        <begin position="164"/>
        <end position="229"/>
    </location>
</feature>
<dbReference type="EMBL" id="CP017717">
    <property type="protein sequence ID" value="AQZ67225.1"/>
    <property type="molecule type" value="Genomic_DNA"/>
</dbReference>
<dbReference type="SMART" id="SM00448">
    <property type="entry name" value="REC"/>
    <property type="match status" value="1"/>
</dbReference>